<dbReference type="Pfam" id="PF13814">
    <property type="entry name" value="Replic_Relax"/>
    <property type="match status" value="1"/>
</dbReference>
<proteinExistence type="predicted"/>
<accession>A0A1V8NRP2</accession>
<dbReference type="AlphaFoldDB" id="A0A1V8NRP2"/>
<gene>
    <name evidence="1" type="ORF">BZK42_27210</name>
</gene>
<comment type="caution">
    <text evidence="1">The sequence shown here is derived from an EMBL/GenBank/DDBJ whole genome shotgun (WGS) entry which is preliminary data.</text>
</comment>
<evidence type="ECO:0000313" key="1">
    <source>
        <dbReference type="EMBL" id="OQM38997.1"/>
    </source>
</evidence>
<protein>
    <recommendedName>
        <fullName evidence="3">Mobilization protein</fullName>
    </recommendedName>
</protein>
<dbReference type="Proteomes" id="UP000192573">
    <property type="component" value="Unassembled WGS sequence"/>
</dbReference>
<organism evidence="1 2">
    <name type="scientific">Citrobacter braakii</name>
    <dbReference type="NCBI Taxonomy" id="57706"/>
    <lineage>
        <taxon>Bacteria</taxon>
        <taxon>Pseudomonadati</taxon>
        <taxon>Pseudomonadota</taxon>
        <taxon>Gammaproteobacteria</taxon>
        <taxon>Enterobacterales</taxon>
        <taxon>Enterobacteriaceae</taxon>
        <taxon>Citrobacter</taxon>
        <taxon>Citrobacter freundii complex</taxon>
    </lineage>
</organism>
<dbReference type="InterPro" id="IPR036390">
    <property type="entry name" value="WH_DNA-bd_sf"/>
</dbReference>
<evidence type="ECO:0000313" key="2">
    <source>
        <dbReference type="Proteomes" id="UP000192573"/>
    </source>
</evidence>
<evidence type="ECO:0008006" key="3">
    <source>
        <dbReference type="Google" id="ProtNLM"/>
    </source>
</evidence>
<name>A0A1V8NRP2_CITBR</name>
<reference evidence="1 2" key="1">
    <citation type="submission" date="2017-03" db="EMBL/GenBank/DDBJ databases">
        <authorList>
            <person name="Afonso C.L."/>
            <person name="Miller P.J."/>
            <person name="Scott M.A."/>
            <person name="Spackman E."/>
            <person name="Goraichik I."/>
            <person name="Dimitrov K.M."/>
            <person name="Suarez D.L."/>
            <person name="Swayne D.E."/>
        </authorList>
    </citation>
    <scope>NUCLEOTIDE SEQUENCE [LARGE SCALE GENOMIC DNA]</scope>
    <source>
        <strain evidence="1 2">ATCC 51113</strain>
    </source>
</reference>
<dbReference type="SUPFAM" id="SSF46785">
    <property type="entry name" value="Winged helix' DNA-binding domain"/>
    <property type="match status" value="1"/>
</dbReference>
<sequence>MSLEHYNVSHAKRQDRNAEKTRLVLRWLRDELCSTAEIVARLLGIAAVQPVYRFLDSLVAKGLLVRAKYPVDGRQVSVWGLTPHGVAFSFDEDEPLTDVIPFQPSRVSAAQLPHRLAVQSLRLDMVERGAAGWRYVHRLSLKGMKIPDALAELNGKTVAFEVERTVKSRKRYQEVVSGYLFNRKANGIDEIWYVCPDRPTLVRVQRAILAVDEIVNPQTGETRKTAELDRERLFACFKFMQSGCS</sequence>
<dbReference type="RefSeq" id="WP_080861344.1">
    <property type="nucleotide sequence ID" value="NZ_NAEW01000042.1"/>
</dbReference>
<dbReference type="NCBIfam" id="NF041423">
    <property type="entry name" value="MobC_subf"/>
    <property type="match status" value="1"/>
</dbReference>
<dbReference type="EMBL" id="NAEW01000042">
    <property type="protein sequence ID" value="OQM38997.1"/>
    <property type="molecule type" value="Genomic_DNA"/>
</dbReference>
<dbReference type="InterPro" id="IPR025855">
    <property type="entry name" value="Replic_Relax"/>
</dbReference>